<feature type="non-terminal residue" evidence="1">
    <location>
        <position position="129"/>
    </location>
</feature>
<dbReference type="AlphaFoldDB" id="A0A0B2UZ41"/>
<proteinExistence type="predicted"/>
<reference evidence="1 2" key="1">
    <citation type="submission" date="2014-11" db="EMBL/GenBank/DDBJ databases">
        <title>Genetic blueprint of the zoonotic pathogen Toxocara canis.</title>
        <authorList>
            <person name="Zhu X.-Q."/>
            <person name="Korhonen P.K."/>
            <person name="Cai H."/>
            <person name="Young N.D."/>
            <person name="Nejsum P."/>
            <person name="von Samson-Himmelstjerna G."/>
            <person name="Boag P.R."/>
            <person name="Tan P."/>
            <person name="Li Q."/>
            <person name="Min J."/>
            <person name="Yang Y."/>
            <person name="Wang X."/>
            <person name="Fang X."/>
            <person name="Hall R.S."/>
            <person name="Hofmann A."/>
            <person name="Sternberg P.W."/>
            <person name="Jex A.R."/>
            <person name="Gasser R.B."/>
        </authorList>
    </citation>
    <scope>NUCLEOTIDE SEQUENCE [LARGE SCALE GENOMIC DNA]</scope>
    <source>
        <strain evidence="1">PN_DK_2014</strain>
    </source>
</reference>
<dbReference type="Proteomes" id="UP000031036">
    <property type="component" value="Unassembled WGS sequence"/>
</dbReference>
<comment type="caution">
    <text evidence="1">The sequence shown here is derived from an EMBL/GenBank/DDBJ whole genome shotgun (WGS) entry which is preliminary data.</text>
</comment>
<keyword evidence="2" id="KW-1185">Reference proteome</keyword>
<gene>
    <name evidence="1" type="ORF">Tcan_01032</name>
</gene>
<dbReference type="EMBL" id="JPKZ01002554">
    <property type="protein sequence ID" value="KHN76291.1"/>
    <property type="molecule type" value="Genomic_DNA"/>
</dbReference>
<protein>
    <submittedName>
        <fullName evidence="1">Uncharacterized protein</fullName>
    </submittedName>
</protein>
<accession>A0A0B2UZ41</accession>
<evidence type="ECO:0000313" key="1">
    <source>
        <dbReference type="EMBL" id="KHN76291.1"/>
    </source>
</evidence>
<sequence>MRLICCFADPSPTAHSAIESTQQCSIRVFLYFDFHFLPASTFVSNRSTKQLWKFGMSGMNGCCGNLRMDPYCCPASNEINFYIFHASLALNLLYVAFRNDALIHSADSVITESFLLLSFRMKTAAKLMN</sequence>
<evidence type="ECO:0000313" key="2">
    <source>
        <dbReference type="Proteomes" id="UP000031036"/>
    </source>
</evidence>
<organism evidence="1 2">
    <name type="scientific">Toxocara canis</name>
    <name type="common">Canine roundworm</name>
    <dbReference type="NCBI Taxonomy" id="6265"/>
    <lineage>
        <taxon>Eukaryota</taxon>
        <taxon>Metazoa</taxon>
        <taxon>Ecdysozoa</taxon>
        <taxon>Nematoda</taxon>
        <taxon>Chromadorea</taxon>
        <taxon>Rhabditida</taxon>
        <taxon>Spirurina</taxon>
        <taxon>Ascaridomorpha</taxon>
        <taxon>Ascaridoidea</taxon>
        <taxon>Toxocaridae</taxon>
        <taxon>Toxocara</taxon>
    </lineage>
</organism>
<name>A0A0B2UZ41_TOXCA</name>